<name>A0A6G7B9Q4_9LACO</name>
<dbReference type="Proteomes" id="UP000501676">
    <property type="component" value="Chromosome"/>
</dbReference>
<evidence type="ECO:0008006" key="3">
    <source>
        <dbReference type="Google" id="ProtNLM"/>
    </source>
</evidence>
<evidence type="ECO:0000313" key="2">
    <source>
        <dbReference type="Proteomes" id="UP000501676"/>
    </source>
</evidence>
<dbReference type="PROSITE" id="PS51257">
    <property type="entry name" value="PROKAR_LIPOPROTEIN"/>
    <property type="match status" value="1"/>
</dbReference>
<dbReference type="AlphaFoldDB" id="A0A6G7B9Q4"/>
<evidence type="ECO:0000313" key="1">
    <source>
        <dbReference type="EMBL" id="QIH23681.1"/>
    </source>
</evidence>
<gene>
    <name evidence="1" type="ORF">G6Z83_02900</name>
</gene>
<sequence length="260" mass="29032">MNKKKLFVGTLMLALMLSGCTKQDDRSAINVKAHNNSSTKVNKKVVEANNKKENSRLICFNKKIKSVTSGILLPQDDGLKQGSSNLNMRFENNPDQSVVYYSVGESKQKFNDEILKKELPYAILTMRSNMTNEKMDKLIGYRDAKDDAGLRQIKLNDSITAAVDAGAGQQYLHFVKGNWSIIVHASSIMNQSAEKPALKLLNLIEKYGLPKTTGKSTIYITAGKSKGSLNNVFKWQLNDKYYQLDTHSLTTALKMLSSLE</sequence>
<dbReference type="RefSeq" id="WP_164823960.1">
    <property type="nucleotide sequence ID" value="NZ_CP049228.1"/>
</dbReference>
<proteinExistence type="predicted"/>
<protein>
    <recommendedName>
        <fullName evidence="3">Lipoprotein</fullName>
    </recommendedName>
</protein>
<dbReference type="EMBL" id="CP049228">
    <property type="protein sequence ID" value="QIH23681.1"/>
    <property type="molecule type" value="Genomic_DNA"/>
</dbReference>
<reference evidence="1 2" key="1">
    <citation type="submission" date="2020-02" db="EMBL/GenBank/DDBJ databases">
        <title>Complete genome sequences of six Lactobacillus iners strains isolated from the human vagina.</title>
        <authorList>
            <person name="France M.T."/>
            <person name="Rutt L."/>
            <person name="Narina S."/>
            <person name="Arbaugh S."/>
            <person name="Humphrys M.S."/>
            <person name="Ma B."/>
            <person name="Hayward M.R."/>
            <person name="Relman D."/>
            <person name="Kwon D.S."/>
            <person name="Ravel J."/>
        </authorList>
    </citation>
    <scope>NUCLEOTIDE SEQUENCE [LARGE SCALE GENOMIC DNA]</scope>
    <source>
        <strain evidence="1 2">C0210C1</strain>
    </source>
</reference>
<organism evidence="1 2">
    <name type="scientific">Lactobacillus iners</name>
    <dbReference type="NCBI Taxonomy" id="147802"/>
    <lineage>
        <taxon>Bacteria</taxon>
        <taxon>Bacillati</taxon>
        <taxon>Bacillota</taxon>
        <taxon>Bacilli</taxon>
        <taxon>Lactobacillales</taxon>
        <taxon>Lactobacillaceae</taxon>
        <taxon>Lactobacillus</taxon>
    </lineage>
</organism>
<accession>A0A6G7B9Q4</accession>